<comment type="caution">
    <text evidence="3">The sequence shown here is derived from an EMBL/GenBank/DDBJ whole genome shotgun (WGS) entry which is preliminary data.</text>
</comment>
<evidence type="ECO:0000259" key="2">
    <source>
        <dbReference type="SMART" id="SM00867"/>
    </source>
</evidence>
<dbReference type="InterPro" id="IPR027016">
    <property type="entry name" value="UCP029811"/>
</dbReference>
<organism evidence="3 4">
    <name type="scientific">Novosphingobium organovorum</name>
    <dbReference type="NCBI Taxonomy" id="2930092"/>
    <lineage>
        <taxon>Bacteria</taxon>
        <taxon>Pseudomonadati</taxon>
        <taxon>Pseudomonadota</taxon>
        <taxon>Alphaproteobacteria</taxon>
        <taxon>Sphingomonadales</taxon>
        <taxon>Sphingomonadaceae</taxon>
        <taxon>Novosphingobium</taxon>
    </lineage>
</organism>
<sequence>MRSFPLALTTGAALLIGLCAAAPNTAPPPLAGSWMLEQGASRLSFVTIKAGEVVEAHRFDTLSGSVAADGTATFAIDLASARTGVDVRDQRLRDILFQTAQFPKATVTTRIDPAKLRGLAVGAQTLLPVEATLDLHGASAPIETTLAVTRIARDKVEVETSAPIIVDAGSFGLEGGLAKLQELASLPSITAQVPVTFSLVFDHQGD</sequence>
<reference evidence="3" key="1">
    <citation type="submission" date="2022-03" db="EMBL/GenBank/DDBJ databases">
        <title>Identification of a novel bacterium isolated from mangrove sediments.</title>
        <authorList>
            <person name="Pan X."/>
        </authorList>
    </citation>
    <scope>NUCLEOTIDE SEQUENCE</scope>
    <source>
        <strain evidence="3">B1949</strain>
    </source>
</reference>
<dbReference type="EMBL" id="JALHLF010000095">
    <property type="protein sequence ID" value="MCJ2184363.1"/>
    <property type="molecule type" value="Genomic_DNA"/>
</dbReference>
<keyword evidence="1" id="KW-0732">Signal</keyword>
<feature type="domain" description="Lipid/polyisoprenoid-binding YceI-like" evidence="2">
    <location>
        <begin position="33"/>
        <end position="202"/>
    </location>
</feature>
<feature type="chain" id="PRO_5047055704" evidence="1">
    <location>
        <begin position="22"/>
        <end position="206"/>
    </location>
</feature>
<dbReference type="InterPro" id="IPR007372">
    <property type="entry name" value="Lipid/polyisoprenoid-bd_YceI"/>
</dbReference>
<protein>
    <submittedName>
        <fullName evidence="3">YceI family protein</fullName>
    </submittedName>
</protein>
<dbReference type="Gene3D" id="2.40.128.110">
    <property type="entry name" value="Lipid/polyisoprenoid-binding, YceI-like"/>
    <property type="match status" value="1"/>
</dbReference>
<gene>
    <name evidence="3" type="ORF">MTR62_16930</name>
</gene>
<name>A0ABT0BH31_9SPHN</name>
<dbReference type="RefSeq" id="WP_244023128.1">
    <property type="nucleotide sequence ID" value="NZ_JALHLF010000095.1"/>
</dbReference>
<evidence type="ECO:0000313" key="4">
    <source>
        <dbReference type="Proteomes" id="UP001162881"/>
    </source>
</evidence>
<evidence type="ECO:0000256" key="1">
    <source>
        <dbReference type="SAM" id="SignalP"/>
    </source>
</evidence>
<dbReference type="PANTHER" id="PTHR34406">
    <property type="entry name" value="PROTEIN YCEI"/>
    <property type="match status" value="1"/>
</dbReference>
<dbReference type="PANTHER" id="PTHR34406:SF1">
    <property type="entry name" value="PROTEIN YCEI"/>
    <property type="match status" value="1"/>
</dbReference>
<dbReference type="PIRSF" id="PIRSF029811">
    <property type="entry name" value="UCP029811"/>
    <property type="match status" value="1"/>
</dbReference>
<dbReference type="Pfam" id="PF04264">
    <property type="entry name" value="YceI"/>
    <property type="match status" value="1"/>
</dbReference>
<evidence type="ECO:0000313" key="3">
    <source>
        <dbReference type="EMBL" id="MCJ2184363.1"/>
    </source>
</evidence>
<proteinExistence type="predicted"/>
<dbReference type="SMART" id="SM00867">
    <property type="entry name" value="YceI"/>
    <property type="match status" value="1"/>
</dbReference>
<dbReference type="Proteomes" id="UP001162881">
    <property type="component" value="Unassembled WGS sequence"/>
</dbReference>
<keyword evidence="4" id="KW-1185">Reference proteome</keyword>
<dbReference type="InterPro" id="IPR036761">
    <property type="entry name" value="TTHA0802/YceI-like_sf"/>
</dbReference>
<accession>A0ABT0BH31</accession>
<feature type="signal peptide" evidence="1">
    <location>
        <begin position="1"/>
        <end position="21"/>
    </location>
</feature>
<dbReference type="SUPFAM" id="SSF101874">
    <property type="entry name" value="YceI-like"/>
    <property type="match status" value="1"/>
</dbReference>